<evidence type="ECO:0000313" key="2">
    <source>
        <dbReference type="Proteomes" id="UP001152302"/>
    </source>
</evidence>
<sequence>MHVFRSTDDYEINRHIALRYYLRAHEYSEF</sequence>
<dbReference type="Proteomes" id="UP001152302">
    <property type="component" value="Unassembled WGS sequence"/>
</dbReference>
<gene>
    <name evidence="1" type="ORF">M4L21_00240</name>
</gene>
<protein>
    <submittedName>
        <fullName evidence="1">Uncharacterized protein</fullName>
    </submittedName>
</protein>
<organism evidence="1 2">
    <name type="scientific">Staphylococcus equorum</name>
    <dbReference type="NCBI Taxonomy" id="246432"/>
    <lineage>
        <taxon>Bacteria</taxon>
        <taxon>Bacillati</taxon>
        <taxon>Bacillota</taxon>
        <taxon>Bacilli</taxon>
        <taxon>Bacillales</taxon>
        <taxon>Staphylococcaceae</taxon>
        <taxon>Staphylococcus</taxon>
    </lineage>
</organism>
<comment type="caution">
    <text evidence="1">The sequence shown here is derived from an EMBL/GenBank/DDBJ whole genome shotgun (WGS) entry which is preliminary data.</text>
</comment>
<reference evidence="1" key="1">
    <citation type="submission" date="2022-05" db="EMBL/GenBank/DDBJ databases">
        <title>Comparative genomics of Staphylococcus equorum isolates.</title>
        <authorList>
            <person name="Luelf R.H."/>
        </authorList>
    </citation>
    <scope>NUCLEOTIDE SEQUENCE</scope>
    <source>
        <strain evidence="1">TMW 2.2343</strain>
    </source>
</reference>
<evidence type="ECO:0000313" key="1">
    <source>
        <dbReference type="EMBL" id="MDG0857739.1"/>
    </source>
</evidence>
<accession>A0A9X4L7N0</accession>
<name>A0A9X4L7N0_9STAP</name>
<dbReference type="AlphaFoldDB" id="A0A9X4L7N0"/>
<proteinExistence type="predicted"/>
<dbReference type="RefSeq" id="WP_277580566.1">
    <property type="nucleotide sequence ID" value="NZ_JAMBPV010000001.1"/>
</dbReference>
<dbReference type="EMBL" id="JAMBPX010000001">
    <property type="protein sequence ID" value="MDG0857739.1"/>
    <property type="molecule type" value="Genomic_DNA"/>
</dbReference>